<feature type="transmembrane region" description="Helical" evidence="1">
    <location>
        <begin position="33"/>
        <end position="53"/>
    </location>
</feature>
<reference evidence="2" key="1">
    <citation type="submission" date="2022-07" db="EMBL/GenBank/DDBJ databases">
        <authorList>
            <person name="Li W.-J."/>
            <person name="Deng Q.-Q."/>
        </authorList>
    </citation>
    <scope>NUCLEOTIDE SEQUENCE</scope>
    <source>
        <strain evidence="2">SYSU M60031</strain>
    </source>
</reference>
<dbReference type="Proteomes" id="UP001156102">
    <property type="component" value="Unassembled WGS sequence"/>
</dbReference>
<keyword evidence="1" id="KW-0472">Membrane</keyword>
<protein>
    <submittedName>
        <fullName evidence="2">DUF1700 domain-containing protein</fullName>
    </submittedName>
</protein>
<evidence type="ECO:0000313" key="2">
    <source>
        <dbReference type="EMBL" id="MCP8969545.1"/>
    </source>
</evidence>
<gene>
    <name evidence="2" type="ORF">NK662_13500</name>
</gene>
<keyword evidence="3" id="KW-1185">Reference proteome</keyword>
<dbReference type="RefSeq" id="WP_254759465.1">
    <property type="nucleotide sequence ID" value="NZ_JANCLT010000006.1"/>
</dbReference>
<name>A0AA41X9T7_9BACI</name>
<dbReference type="EMBL" id="JANCLT010000006">
    <property type="protein sequence ID" value="MCP8969545.1"/>
    <property type="molecule type" value="Genomic_DNA"/>
</dbReference>
<evidence type="ECO:0000256" key="1">
    <source>
        <dbReference type="SAM" id="Phobius"/>
    </source>
</evidence>
<comment type="caution">
    <text evidence="2">The sequence shown here is derived from an EMBL/GenBank/DDBJ whole genome shotgun (WGS) entry which is preliminary data.</text>
</comment>
<keyword evidence="1" id="KW-0812">Transmembrane</keyword>
<proteinExistence type="predicted"/>
<organism evidence="2 3">
    <name type="scientific">Ectobacillus ponti</name>
    <dbReference type="NCBI Taxonomy" id="2961894"/>
    <lineage>
        <taxon>Bacteria</taxon>
        <taxon>Bacillati</taxon>
        <taxon>Bacillota</taxon>
        <taxon>Bacilli</taxon>
        <taxon>Bacillales</taxon>
        <taxon>Bacillaceae</taxon>
        <taxon>Ectobacillus</taxon>
    </lineage>
</organism>
<dbReference type="AlphaFoldDB" id="A0AA41X9T7"/>
<feature type="transmembrane region" description="Helical" evidence="1">
    <location>
        <begin position="60"/>
        <end position="83"/>
    </location>
</feature>
<accession>A0AA41X9T7</accession>
<evidence type="ECO:0000313" key="3">
    <source>
        <dbReference type="Proteomes" id="UP001156102"/>
    </source>
</evidence>
<sequence>MRAAVMLGLIICNLIFVAGPAAGAAGAYIGLWAAAAGLVVGAAGGFASILFMDYEHVSQIVYLSMMSGGLGVLLAGGLIHAGASMYRLVIKYVKWNVKLAQRGHMK</sequence>
<keyword evidence="1" id="KW-1133">Transmembrane helix</keyword>